<gene>
    <name evidence="4" type="ORF">JOL62DRAFT_298992</name>
</gene>
<keyword evidence="2" id="KW-0472">Membrane</keyword>
<sequence>MLWACEVAMYLGLLSVGSAAAQQSVAVRKGRHRHGCSSSSSNRIPNRIINPGTVDTTVALPCHPLSTAPRVSPFSLPPQSRSIILVEAERSEQRGSSRYRSPRTRPDPLPAALPCGGTSPPPQARRARTWALTEIPRLAHCRGPSGQATFSQRRLVDSARGSSRNDNDDVMVNILDAGEPLNEYISALMKTMSLLRWLEGWLAGQGLAVGGIIHGVFNVLGVPSRLAVSFLLVMYWLWLQTQDQPANGIVPGTSTIGLLRIVNFNHLLASLLSILIFLSRLIFVDLAFAPAVEAKVFDRKRREFEDVCTPKGRILICFSTPISYGSVNWTFSIFSMAQRTALVLWPCGISLCCRSHAQHQERASRPLSPLPQISRPGKK</sequence>
<feature type="transmembrane region" description="Helical" evidence="2">
    <location>
        <begin position="267"/>
        <end position="292"/>
    </location>
</feature>
<evidence type="ECO:0000313" key="4">
    <source>
        <dbReference type="EMBL" id="KAK7614293.1"/>
    </source>
</evidence>
<feature type="signal peptide" evidence="3">
    <location>
        <begin position="1"/>
        <end position="21"/>
    </location>
</feature>
<evidence type="ECO:0000313" key="5">
    <source>
        <dbReference type="Proteomes" id="UP001367316"/>
    </source>
</evidence>
<evidence type="ECO:0000256" key="2">
    <source>
        <dbReference type="SAM" id="Phobius"/>
    </source>
</evidence>
<name>A0ABR1NHN8_9PEZI</name>
<evidence type="ECO:0000256" key="3">
    <source>
        <dbReference type="SAM" id="SignalP"/>
    </source>
</evidence>
<keyword evidence="2" id="KW-0812">Transmembrane</keyword>
<reference evidence="4 5" key="1">
    <citation type="submission" date="2024-04" db="EMBL/GenBank/DDBJ databases">
        <title>Phyllosticta paracitricarpa is synonymous to the EU quarantine fungus P. citricarpa based on phylogenomic analyses.</title>
        <authorList>
            <consortium name="Lawrence Berkeley National Laboratory"/>
            <person name="Van ingen-buijs V.A."/>
            <person name="Van westerhoven A.C."/>
            <person name="Haridas S."/>
            <person name="Skiadas P."/>
            <person name="Martin F."/>
            <person name="Groenewald J.Z."/>
            <person name="Crous P.W."/>
            <person name="Seidl M.F."/>
        </authorList>
    </citation>
    <scope>NUCLEOTIDE SEQUENCE [LARGE SCALE GENOMIC DNA]</scope>
    <source>
        <strain evidence="4 5">CBS 141358</strain>
    </source>
</reference>
<keyword evidence="5" id="KW-1185">Reference proteome</keyword>
<feature type="region of interest" description="Disordered" evidence="1">
    <location>
        <begin position="85"/>
        <end position="124"/>
    </location>
</feature>
<dbReference type="Proteomes" id="UP001367316">
    <property type="component" value="Unassembled WGS sequence"/>
</dbReference>
<keyword evidence="2" id="KW-1133">Transmembrane helix</keyword>
<keyword evidence="3" id="KW-0732">Signal</keyword>
<feature type="chain" id="PRO_5046576410" evidence="3">
    <location>
        <begin position="22"/>
        <end position="379"/>
    </location>
</feature>
<dbReference type="EMBL" id="JBBPBF010000004">
    <property type="protein sequence ID" value="KAK7614293.1"/>
    <property type="molecule type" value="Genomic_DNA"/>
</dbReference>
<organism evidence="4 5">
    <name type="scientific">Phyllosticta paracitricarpa</name>
    <dbReference type="NCBI Taxonomy" id="2016321"/>
    <lineage>
        <taxon>Eukaryota</taxon>
        <taxon>Fungi</taxon>
        <taxon>Dikarya</taxon>
        <taxon>Ascomycota</taxon>
        <taxon>Pezizomycotina</taxon>
        <taxon>Dothideomycetes</taxon>
        <taxon>Dothideomycetes incertae sedis</taxon>
        <taxon>Botryosphaeriales</taxon>
        <taxon>Phyllostictaceae</taxon>
        <taxon>Phyllosticta</taxon>
    </lineage>
</organism>
<accession>A0ABR1NHN8</accession>
<protein>
    <submittedName>
        <fullName evidence="4">Uncharacterized protein</fullName>
    </submittedName>
</protein>
<proteinExistence type="predicted"/>
<evidence type="ECO:0000256" key="1">
    <source>
        <dbReference type="SAM" id="MobiDB-lite"/>
    </source>
</evidence>
<comment type="caution">
    <text evidence="4">The sequence shown here is derived from an EMBL/GenBank/DDBJ whole genome shotgun (WGS) entry which is preliminary data.</text>
</comment>